<reference evidence="2" key="1">
    <citation type="submission" date="2023-07" db="EMBL/GenBank/DDBJ databases">
        <title>Genome sequencing of Purple Non-Sulfur Bacteria from various extreme environments.</title>
        <authorList>
            <person name="Mayer M."/>
        </authorList>
    </citation>
    <scope>NUCLEOTIDE SEQUENCE [LARGE SCALE GENOMIC DNA]</scope>
    <source>
        <strain evidence="2">DSM 17935</strain>
    </source>
</reference>
<keyword evidence="2" id="KW-1185">Reference proteome</keyword>
<protein>
    <recommendedName>
        <fullName evidence="3">Transposase</fullName>
    </recommendedName>
</protein>
<sequence length="39" mass="4279">MSLRVRAARVAIQGPNTQSKWLWIAALATLVRDDDNLGA</sequence>
<accession>A0ABT3HEH1</accession>
<evidence type="ECO:0000313" key="1">
    <source>
        <dbReference type="EMBL" id="MCW2308797.1"/>
    </source>
</evidence>
<comment type="caution">
    <text evidence="1">The sequence shown here is derived from an EMBL/GenBank/DDBJ whole genome shotgun (WGS) entry which is preliminary data.</text>
</comment>
<organism evidence="1 2">
    <name type="scientific">Rhodobium gokarnense</name>
    <dbReference type="NCBI Taxonomy" id="364296"/>
    <lineage>
        <taxon>Bacteria</taxon>
        <taxon>Pseudomonadati</taxon>
        <taxon>Pseudomonadota</taxon>
        <taxon>Alphaproteobacteria</taxon>
        <taxon>Hyphomicrobiales</taxon>
        <taxon>Rhodobiaceae</taxon>
        <taxon>Rhodobium</taxon>
    </lineage>
</organism>
<evidence type="ECO:0000313" key="2">
    <source>
        <dbReference type="Proteomes" id="UP001209755"/>
    </source>
</evidence>
<gene>
    <name evidence="1" type="ORF">M2319_003146</name>
</gene>
<dbReference type="EMBL" id="JAOQNS010000009">
    <property type="protein sequence ID" value="MCW2308797.1"/>
    <property type="molecule type" value="Genomic_DNA"/>
</dbReference>
<proteinExistence type="predicted"/>
<evidence type="ECO:0008006" key="3">
    <source>
        <dbReference type="Google" id="ProtNLM"/>
    </source>
</evidence>
<dbReference type="Proteomes" id="UP001209755">
    <property type="component" value="Unassembled WGS sequence"/>
</dbReference>
<name>A0ABT3HEH1_9HYPH</name>